<dbReference type="PROSITE" id="PS51767">
    <property type="entry name" value="PEPTIDASE_A1"/>
    <property type="match status" value="1"/>
</dbReference>
<dbReference type="Proteomes" id="UP001202328">
    <property type="component" value="Unassembled WGS sequence"/>
</dbReference>
<dbReference type="InterPro" id="IPR032861">
    <property type="entry name" value="TAXi_N"/>
</dbReference>
<keyword evidence="4" id="KW-1185">Reference proteome</keyword>
<protein>
    <recommendedName>
        <fullName evidence="2">Peptidase A1 domain-containing protein</fullName>
    </recommendedName>
</protein>
<reference evidence="3" key="1">
    <citation type="submission" date="2022-04" db="EMBL/GenBank/DDBJ databases">
        <title>A functionally conserved STORR gene fusion in Papaver species that diverged 16.8 million years ago.</title>
        <authorList>
            <person name="Catania T."/>
        </authorList>
    </citation>
    <scope>NUCLEOTIDE SEQUENCE</scope>
    <source>
        <strain evidence="3">S-188037</strain>
    </source>
</reference>
<evidence type="ECO:0000259" key="2">
    <source>
        <dbReference type="PROSITE" id="PS51767"/>
    </source>
</evidence>
<feature type="domain" description="Peptidase A1" evidence="2">
    <location>
        <begin position="64"/>
        <end position="124"/>
    </location>
</feature>
<sequence>MCFDNPCAQLSGCSRKHGYSTPVVSACTMFVRNGGHTCCHTLMCYCSSSLKYKLFGGLAVPRLYYTKLAIGSPPKDYLLEVDTGSDVSLVNCAQCSPCSPTYTAEDVIVSGKLRTHKPSKLNRR</sequence>
<dbReference type="Pfam" id="PF14543">
    <property type="entry name" value="TAXi_N"/>
    <property type="match status" value="1"/>
</dbReference>
<evidence type="ECO:0000313" key="3">
    <source>
        <dbReference type="EMBL" id="KAI3917700.1"/>
    </source>
</evidence>
<gene>
    <name evidence="3" type="ORF">MKW98_021462</name>
</gene>
<dbReference type="Gene3D" id="2.40.70.10">
    <property type="entry name" value="Acid Proteases"/>
    <property type="match status" value="1"/>
</dbReference>
<comment type="caution">
    <text evidence="3">The sequence shown here is derived from an EMBL/GenBank/DDBJ whole genome shotgun (WGS) entry which is preliminary data.</text>
</comment>
<accession>A0AAD4SRR7</accession>
<dbReference type="AlphaFoldDB" id="A0AAD4SRR7"/>
<dbReference type="InterPro" id="IPR021109">
    <property type="entry name" value="Peptidase_aspartic_dom_sf"/>
</dbReference>
<organism evidence="3 4">
    <name type="scientific">Papaver atlanticum</name>
    <dbReference type="NCBI Taxonomy" id="357466"/>
    <lineage>
        <taxon>Eukaryota</taxon>
        <taxon>Viridiplantae</taxon>
        <taxon>Streptophyta</taxon>
        <taxon>Embryophyta</taxon>
        <taxon>Tracheophyta</taxon>
        <taxon>Spermatophyta</taxon>
        <taxon>Magnoliopsida</taxon>
        <taxon>Ranunculales</taxon>
        <taxon>Papaveraceae</taxon>
        <taxon>Papaveroideae</taxon>
        <taxon>Papaver</taxon>
    </lineage>
</organism>
<name>A0AAD4SRR7_9MAGN</name>
<dbReference type="EMBL" id="JAJJMB010008983">
    <property type="protein sequence ID" value="KAI3917700.1"/>
    <property type="molecule type" value="Genomic_DNA"/>
</dbReference>
<evidence type="ECO:0000313" key="4">
    <source>
        <dbReference type="Proteomes" id="UP001202328"/>
    </source>
</evidence>
<comment type="similarity">
    <text evidence="1">Belongs to the peptidase A1 family.</text>
</comment>
<evidence type="ECO:0000256" key="1">
    <source>
        <dbReference type="ARBA" id="ARBA00007447"/>
    </source>
</evidence>
<dbReference type="SUPFAM" id="SSF50630">
    <property type="entry name" value="Acid proteases"/>
    <property type="match status" value="1"/>
</dbReference>
<proteinExistence type="inferred from homology"/>
<dbReference type="InterPro" id="IPR033121">
    <property type="entry name" value="PEPTIDASE_A1"/>
</dbReference>